<evidence type="ECO:0000256" key="8">
    <source>
        <dbReference type="ARBA" id="ARBA00023242"/>
    </source>
</evidence>
<dbReference type="InterPro" id="IPR013761">
    <property type="entry name" value="SAM/pointed_sf"/>
</dbReference>
<keyword evidence="5" id="KW-0347">Helicase</keyword>
<feature type="region of interest" description="Disordered" evidence="9">
    <location>
        <begin position="1111"/>
        <end position="1137"/>
    </location>
</feature>
<evidence type="ECO:0000256" key="2">
    <source>
        <dbReference type="ARBA" id="ARBA00007025"/>
    </source>
</evidence>
<feature type="region of interest" description="Disordered" evidence="9">
    <location>
        <begin position="473"/>
        <end position="501"/>
    </location>
</feature>
<proteinExistence type="inferred from homology"/>
<dbReference type="CDD" id="cd18793">
    <property type="entry name" value="SF2_C_SNF"/>
    <property type="match status" value="1"/>
</dbReference>
<dbReference type="SMART" id="SM00490">
    <property type="entry name" value="HELICc"/>
    <property type="match status" value="1"/>
</dbReference>
<feature type="compositionally biased region" description="Low complexity" evidence="9">
    <location>
        <begin position="1125"/>
        <end position="1137"/>
    </location>
</feature>
<evidence type="ECO:0000256" key="1">
    <source>
        <dbReference type="ARBA" id="ARBA00004123"/>
    </source>
</evidence>
<dbReference type="SUPFAM" id="SSF52540">
    <property type="entry name" value="P-loop containing nucleoside triphosphate hydrolases"/>
    <property type="match status" value="2"/>
</dbReference>
<dbReference type="Gene3D" id="3.40.50.300">
    <property type="entry name" value="P-loop containing nucleotide triphosphate hydrolases"/>
    <property type="match status" value="1"/>
</dbReference>
<keyword evidence="7" id="KW-0238">DNA-binding</keyword>
<feature type="domain" description="Helicase C-terminal" evidence="11">
    <location>
        <begin position="1188"/>
        <end position="1343"/>
    </location>
</feature>
<dbReference type="PROSITE" id="PS51194">
    <property type="entry name" value="HELICASE_CTER"/>
    <property type="match status" value="1"/>
</dbReference>
<feature type="compositionally biased region" description="Acidic residues" evidence="9">
    <location>
        <begin position="221"/>
        <end position="240"/>
    </location>
</feature>
<evidence type="ECO:0000256" key="3">
    <source>
        <dbReference type="ARBA" id="ARBA00022741"/>
    </source>
</evidence>
<dbReference type="SMART" id="SM00487">
    <property type="entry name" value="DEXDc"/>
    <property type="match status" value="1"/>
</dbReference>
<feature type="region of interest" description="Disordered" evidence="9">
    <location>
        <begin position="353"/>
        <end position="455"/>
    </location>
</feature>
<keyword evidence="3" id="KW-0547">Nucleotide-binding</keyword>
<dbReference type="PROSITE" id="PS51192">
    <property type="entry name" value="HELICASE_ATP_BIND_1"/>
    <property type="match status" value="1"/>
</dbReference>
<evidence type="ECO:0000256" key="6">
    <source>
        <dbReference type="ARBA" id="ARBA00022840"/>
    </source>
</evidence>
<evidence type="ECO:0000256" key="7">
    <source>
        <dbReference type="ARBA" id="ARBA00023125"/>
    </source>
</evidence>
<dbReference type="InterPro" id="IPR044574">
    <property type="entry name" value="ARIP4-like"/>
</dbReference>
<dbReference type="InterPro" id="IPR000330">
    <property type="entry name" value="SNF2_N"/>
</dbReference>
<dbReference type="STRING" id="1365484.W6QIP0"/>
<feature type="domain" description="Helicase ATP-binding" evidence="10">
    <location>
        <begin position="783"/>
        <end position="986"/>
    </location>
</feature>
<accession>W6QIP0</accession>
<dbReference type="InterPro" id="IPR049730">
    <property type="entry name" value="SNF2/RAD54-like_C"/>
</dbReference>
<dbReference type="InterPro" id="IPR038718">
    <property type="entry name" value="SNF2-like_sf"/>
</dbReference>
<keyword evidence="6" id="KW-0067">ATP-binding</keyword>
<dbReference type="PANTHER" id="PTHR45797:SF1">
    <property type="entry name" value="HELICASE ARIP4"/>
    <property type="match status" value="1"/>
</dbReference>
<organism evidence="13 14">
    <name type="scientific">Penicillium roqueforti (strain FM164)</name>
    <dbReference type="NCBI Taxonomy" id="1365484"/>
    <lineage>
        <taxon>Eukaryota</taxon>
        <taxon>Fungi</taxon>
        <taxon>Dikarya</taxon>
        <taxon>Ascomycota</taxon>
        <taxon>Pezizomycotina</taxon>
        <taxon>Eurotiomycetes</taxon>
        <taxon>Eurotiomycetidae</taxon>
        <taxon>Eurotiales</taxon>
        <taxon>Aspergillaceae</taxon>
        <taxon>Penicillium</taxon>
    </lineage>
</organism>
<dbReference type="InterPro" id="IPR014001">
    <property type="entry name" value="Helicase_ATP-bd"/>
</dbReference>
<dbReference type="InterPro" id="IPR017880">
    <property type="entry name" value="KilA_N"/>
</dbReference>
<name>W6QIP0_PENRF</name>
<keyword evidence="4" id="KW-0378">Hydrolase</keyword>
<dbReference type="Proteomes" id="UP000030686">
    <property type="component" value="Unassembled WGS sequence"/>
</dbReference>
<protein>
    <submittedName>
        <fullName evidence="13">Probable transposable element</fullName>
    </submittedName>
</protein>
<dbReference type="EMBL" id="HG792015">
    <property type="protein sequence ID" value="CDM29462.1"/>
    <property type="molecule type" value="Genomic_DNA"/>
</dbReference>
<dbReference type="GO" id="GO:0005524">
    <property type="term" value="F:ATP binding"/>
    <property type="evidence" value="ECO:0007669"/>
    <property type="project" value="UniProtKB-KW"/>
</dbReference>
<dbReference type="OMA" id="ACACLDP"/>
<gene>
    <name evidence="13" type="ORF">PROQFM164_S01g003274</name>
</gene>
<dbReference type="Pfam" id="PF24580">
    <property type="entry name" value="DUF7607"/>
    <property type="match status" value="1"/>
</dbReference>
<evidence type="ECO:0000256" key="9">
    <source>
        <dbReference type="SAM" id="MobiDB-lite"/>
    </source>
</evidence>
<dbReference type="GO" id="GO:0004386">
    <property type="term" value="F:helicase activity"/>
    <property type="evidence" value="ECO:0007669"/>
    <property type="project" value="UniProtKB-KW"/>
</dbReference>
<keyword evidence="8" id="KW-0539">Nucleus</keyword>
<feature type="domain" description="KilA-N" evidence="12">
    <location>
        <begin position="890"/>
        <end position="998"/>
    </location>
</feature>
<keyword evidence="14" id="KW-1185">Reference proteome</keyword>
<dbReference type="InterPro" id="IPR027417">
    <property type="entry name" value="P-loop_NTPase"/>
</dbReference>
<dbReference type="Gene3D" id="3.40.50.10810">
    <property type="entry name" value="Tandem AAA-ATPase domain"/>
    <property type="match status" value="1"/>
</dbReference>
<dbReference type="OrthoDB" id="2020972at2759"/>
<feature type="compositionally biased region" description="Pro residues" evidence="9">
    <location>
        <begin position="354"/>
        <end position="365"/>
    </location>
</feature>
<feature type="compositionally biased region" description="Acidic residues" evidence="9">
    <location>
        <begin position="393"/>
        <end position="402"/>
    </location>
</feature>
<evidence type="ECO:0000256" key="4">
    <source>
        <dbReference type="ARBA" id="ARBA00022801"/>
    </source>
</evidence>
<feature type="region of interest" description="Disordered" evidence="9">
    <location>
        <begin position="211"/>
        <end position="252"/>
    </location>
</feature>
<evidence type="ECO:0000313" key="14">
    <source>
        <dbReference type="Proteomes" id="UP000030686"/>
    </source>
</evidence>
<evidence type="ECO:0000259" key="11">
    <source>
        <dbReference type="PROSITE" id="PS51194"/>
    </source>
</evidence>
<reference evidence="13" key="1">
    <citation type="journal article" date="2014" name="Nat. Commun.">
        <title>Multiple recent horizontal transfers of a large genomic region in cheese making fungi.</title>
        <authorList>
            <person name="Cheeseman K."/>
            <person name="Ropars J."/>
            <person name="Renault P."/>
            <person name="Dupont J."/>
            <person name="Gouzy J."/>
            <person name="Branca A."/>
            <person name="Abraham A.L."/>
            <person name="Ceppi M."/>
            <person name="Conseiller E."/>
            <person name="Debuchy R."/>
            <person name="Malagnac F."/>
            <person name="Goarin A."/>
            <person name="Silar P."/>
            <person name="Lacoste S."/>
            <person name="Sallet E."/>
            <person name="Bensimon A."/>
            <person name="Giraud T."/>
            <person name="Brygoo Y."/>
        </authorList>
    </citation>
    <scope>NUCLEOTIDE SEQUENCE [LARGE SCALE GENOMIC DNA]</scope>
    <source>
        <strain evidence="13">FM164</strain>
    </source>
</reference>
<evidence type="ECO:0000256" key="5">
    <source>
        <dbReference type="ARBA" id="ARBA00022806"/>
    </source>
</evidence>
<dbReference type="InterPro" id="IPR001650">
    <property type="entry name" value="Helicase_C-like"/>
</dbReference>
<evidence type="ECO:0000313" key="13">
    <source>
        <dbReference type="EMBL" id="CDM29462.1"/>
    </source>
</evidence>
<dbReference type="SUPFAM" id="SSF47769">
    <property type="entry name" value="SAM/Pointed domain"/>
    <property type="match status" value="1"/>
</dbReference>
<dbReference type="PANTHER" id="PTHR45797">
    <property type="entry name" value="RAD54-LIKE"/>
    <property type="match status" value="1"/>
</dbReference>
<sequence length="1418" mass="160150">MAPPKANMTLTKDPFHWTVDEVVTFFCHERAGDWSYNLACPDLMALENSLREHLVTGSALLYITEWQVRDLGIRIISQCQYILRASKWLQARSPKFYQLEQPQPPPKAFPNGQLSPKGLDDPVNTTPLINDHIDLTLSDDLISSAPVLDGLSLPQTAKKKPRRMETTVIERPPTPSLPDTLTPNEPAPNSGFGHKDFLDYLAKTYPPNDSDILPLLGDSSSEAEYDTETREEMEEDEEQSSPDTSGNLEDTEFNKIVDEYIDTRKSQFIDIRLPKELPKAFQIWTRGQRLPGMKSQISTRLAHLEKRSQALRKALAEAQHSSRSSLLQACACLDPTVIDIFLDQWKLSVLEQTSPPPKVARPPRTPRPEKPNVNLDGEETLSSESDFVHDTGDEMEDESSEQSEDRSESEGGSEQSEDALVSDLEQNEAAPDHEEPRYRTAYRDGPFRDSSSDEDLSHLFYKEENYEPPVAKRRRLKTDSVHRYSPASPLIPMTTLPSNEGKAEGQVDAQTFPIIPKRLNTGFVDLTSDHGSDNGSETDDAVSIFDDVSPMLWAAIEESGNRRHLVAKALIGLPKNRFNQLSKYLRSYMLCVYREHMRDALKHMFDNSSVIEGMDAEESHSAMLMAALFVSWVNVIQVPCGAFTVKEVKSTLMAVGEDSDEDRFAQFFGCLNDLLWRCRRWMDVSSHVQPDEMNPSIRRNGKRKLANPKITLSRAQKEGQERIDKQAEAKRVLASRFAQGNASKENIPRPVSFRLPMICLDPYIAQYVKSYQLSGIQFMFREVIENKRQEGCLLAHTMGLGKTMQVISLLVTISAAGASQFPAIRDQIPRELRQSKTLLLCPASLIQNWCDEFAMWSPENHHLGKVRAIPTKNQLLDRNEEIRAWNEEGGILILSYNIFRILVKEDNAEMNEEQGQPSVNKNVRNWVLNSPTLVVVDEAQNLRNHESQLAEATSRLRTRKRIALTGTPISNGLEDYYWMVDWVAPQYLGDFADFNDQFIKPIENGSQIESSKFDRREALQRQELFLRIINPKVQRADMSSLINDLPPKFEFSVYFEPTSIQKAVYNIFIKGVALRNEAGVRSELMSWLPLLKLCCNHPALFKAELESRKTKYASGKQKSPSGDDPGNNLGPNLAPNPGPNLASNLASTIPVEEQIIPRSMLSELDDVFKEAPNLLEPSLSSRVMILNEIVKQAISVGDKILVFSSSIPTLKYLGEIMDRTQINYSLLHGNISPAKRPEVVRSFNNDPSTYVFLISTKSGGVGLNIQAANRVVIFDFQFNPTWEQQAIGRAYRIGQKKKVFVYRMVAGGTVEEKIYNKTIFKSQLAGRLLDDEHVARMGSKALERYLVPWKESLHKGGIDETAFATDPEMMGRLKAECAESILKIKLCVDEIDPEDRLTLEEQRLVENQLKLRLASMGS</sequence>
<evidence type="ECO:0000259" key="12">
    <source>
        <dbReference type="PROSITE" id="PS51301"/>
    </source>
</evidence>
<dbReference type="GO" id="GO:0003677">
    <property type="term" value="F:DNA binding"/>
    <property type="evidence" value="ECO:0007669"/>
    <property type="project" value="UniProtKB-KW"/>
</dbReference>
<evidence type="ECO:0000259" key="10">
    <source>
        <dbReference type="PROSITE" id="PS51192"/>
    </source>
</evidence>
<dbReference type="Pfam" id="PF00176">
    <property type="entry name" value="SNF2-rel_dom"/>
    <property type="match status" value="1"/>
</dbReference>
<dbReference type="GO" id="GO:0016887">
    <property type="term" value="F:ATP hydrolysis activity"/>
    <property type="evidence" value="ECO:0007669"/>
    <property type="project" value="InterPro"/>
</dbReference>
<dbReference type="Pfam" id="PF00271">
    <property type="entry name" value="Helicase_C"/>
    <property type="match status" value="1"/>
</dbReference>
<dbReference type="PROSITE" id="PS51301">
    <property type="entry name" value="KILA_N"/>
    <property type="match status" value="1"/>
</dbReference>
<comment type="subcellular location">
    <subcellularLocation>
        <location evidence="1">Nucleus</location>
    </subcellularLocation>
</comment>
<dbReference type="InterPro" id="IPR056026">
    <property type="entry name" value="DUF7607"/>
</dbReference>
<comment type="similarity">
    <text evidence="2">Belongs to the SNF2/RAD54 helicase family.</text>
</comment>
<feature type="region of interest" description="Disordered" evidence="9">
    <location>
        <begin position="156"/>
        <end position="193"/>
    </location>
</feature>
<dbReference type="GO" id="GO:0005634">
    <property type="term" value="C:nucleus"/>
    <property type="evidence" value="ECO:0007669"/>
    <property type="project" value="UniProtKB-SubCell"/>
</dbReference>
<feature type="compositionally biased region" description="Basic and acidic residues" evidence="9">
    <location>
        <begin position="430"/>
        <end position="455"/>
    </location>
</feature>